<accession>A0A0R3JTG0</accession>
<dbReference type="GO" id="GO:0019674">
    <property type="term" value="P:NAD+ metabolic process"/>
    <property type="evidence" value="ECO:0007669"/>
    <property type="project" value="InterPro"/>
</dbReference>
<comment type="similarity">
    <text evidence="8">Belongs to the NAD kinase family.</text>
</comment>
<keyword evidence="2 8" id="KW-0547">Nucleotide-binding</keyword>
<evidence type="ECO:0000256" key="1">
    <source>
        <dbReference type="ARBA" id="ARBA00022679"/>
    </source>
</evidence>
<dbReference type="GO" id="GO:0005737">
    <property type="term" value="C:cytoplasm"/>
    <property type="evidence" value="ECO:0007669"/>
    <property type="project" value="UniProtKB-SubCell"/>
</dbReference>
<feature type="binding site" evidence="8">
    <location>
        <begin position="142"/>
        <end position="143"/>
    </location>
    <ligand>
        <name>NAD(+)</name>
        <dbReference type="ChEBI" id="CHEBI:57540"/>
    </ligand>
</feature>
<comment type="catalytic activity">
    <reaction evidence="7 8">
        <text>NAD(+) + ATP = ADP + NADP(+) + H(+)</text>
        <dbReference type="Rhea" id="RHEA:18629"/>
        <dbReference type="ChEBI" id="CHEBI:15378"/>
        <dbReference type="ChEBI" id="CHEBI:30616"/>
        <dbReference type="ChEBI" id="CHEBI:57540"/>
        <dbReference type="ChEBI" id="CHEBI:58349"/>
        <dbReference type="ChEBI" id="CHEBI:456216"/>
        <dbReference type="EC" id="2.7.1.23"/>
    </reaction>
</comment>
<keyword evidence="4 8" id="KW-0067">ATP-binding</keyword>
<evidence type="ECO:0000313" key="9">
    <source>
        <dbReference type="EMBL" id="KRQ86822.1"/>
    </source>
</evidence>
<dbReference type="EMBL" id="LKHP01000006">
    <property type="protein sequence ID" value="KRQ86822.1"/>
    <property type="molecule type" value="Genomic_DNA"/>
</dbReference>
<dbReference type="Gene3D" id="2.60.200.30">
    <property type="entry name" value="Probable inorganic polyphosphate/atp-NAD kinase, domain 2"/>
    <property type="match status" value="1"/>
</dbReference>
<reference evidence="9 10" key="1">
    <citation type="submission" date="2015-09" db="EMBL/GenBank/DDBJ databases">
        <title>Draft genome sequence of a Caloramator mitchellensis, a moderate thermophile from the Great Artesian Basin of Australia.</title>
        <authorList>
            <person name="Patel B.K."/>
        </authorList>
    </citation>
    <scope>NUCLEOTIDE SEQUENCE [LARGE SCALE GENOMIC DNA]</scope>
    <source>
        <strain evidence="9 10">VF08</strain>
    </source>
</reference>
<organism evidence="9 10">
    <name type="scientific">Caloramator mitchellensis</name>
    <dbReference type="NCBI Taxonomy" id="908809"/>
    <lineage>
        <taxon>Bacteria</taxon>
        <taxon>Bacillati</taxon>
        <taxon>Bacillota</taxon>
        <taxon>Clostridia</taxon>
        <taxon>Eubacteriales</taxon>
        <taxon>Clostridiaceae</taxon>
        <taxon>Caloramator</taxon>
    </lineage>
</organism>
<feature type="binding site" evidence="8">
    <location>
        <position position="153"/>
    </location>
    <ligand>
        <name>NAD(+)</name>
        <dbReference type="ChEBI" id="CHEBI:57540"/>
    </ligand>
</feature>
<keyword evidence="10" id="KW-1185">Reference proteome</keyword>
<keyword evidence="6 8" id="KW-0520">NAD</keyword>
<feature type="binding site" evidence="8">
    <location>
        <begin position="183"/>
        <end position="188"/>
    </location>
    <ligand>
        <name>NAD(+)</name>
        <dbReference type="ChEBI" id="CHEBI:57540"/>
    </ligand>
</feature>
<dbReference type="SUPFAM" id="SSF111331">
    <property type="entry name" value="NAD kinase/diacylglycerol kinase-like"/>
    <property type="match status" value="1"/>
</dbReference>
<dbReference type="GO" id="GO:0051287">
    <property type="term" value="F:NAD binding"/>
    <property type="evidence" value="ECO:0007669"/>
    <property type="project" value="UniProtKB-ARBA"/>
</dbReference>
<feature type="active site" description="Proton acceptor" evidence="8">
    <location>
        <position position="68"/>
    </location>
</feature>
<evidence type="ECO:0000256" key="2">
    <source>
        <dbReference type="ARBA" id="ARBA00022741"/>
    </source>
</evidence>
<name>A0A0R3JTG0_CALMK</name>
<keyword evidence="1 8" id="KW-0808">Transferase</keyword>
<dbReference type="InterPro" id="IPR017437">
    <property type="entry name" value="ATP-NAD_kinase_PpnK-typ_C"/>
</dbReference>
<keyword evidence="5 8" id="KW-0521">NADP</keyword>
<dbReference type="Pfam" id="PF01513">
    <property type="entry name" value="NAD_kinase"/>
    <property type="match status" value="1"/>
</dbReference>
<evidence type="ECO:0000256" key="8">
    <source>
        <dbReference type="HAMAP-Rule" id="MF_00361"/>
    </source>
</evidence>
<dbReference type="Gene3D" id="3.40.50.10330">
    <property type="entry name" value="Probable inorganic polyphosphate/atp-NAD kinase, domain 1"/>
    <property type="match status" value="1"/>
</dbReference>
<dbReference type="OrthoDB" id="9774737at2"/>
<dbReference type="Proteomes" id="UP000052015">
    <property type="component" value="Unassembled WGS sequence"/>
</dbReference>
<sequence length="285" mass="32091">MNKYGLIVNKSKDKGLVVTKQIVDWFTKKRCNIYLEKDVANSIGFESIGLEDNELFSIADYLIVLGGDGTILSVARRQLPNQKPILGINFGHLGFITEAEKDNMYNAFEKLINNTFSIESRIMLEAKVVRDNKAIKEFVCLNDICITKGTLARIIAVKVFIDDELMETYRGDGVIFSTPTGSTAYSLSAGGPIVCPELEVIIATPVCPHSLNARSIIIGSNRELIVQIQDTNEEVFLTADGQDGFRLQKYDKIIIKQPKYRAKFIKLSNRNFFEVLRRKIKELTI</sequence>
<comment type="function">
    <text evidence="8">Involved in the regulation of the intracellular balance of NAD and NADP, and is a key enzyme in the biosynthesis of NADP. Catalyzes specifically the phosphorylation on 2'-hydroxyl of the adenosine moiety of NAD to yield NADP.</text>
</comment>
<dbReference type="PANTHER" id="PTHR20275">
    <property type="entry name" value="NAD KINASE"/>
    <property type="match status" value="1"/>
</dbReference>
<comment type="caution">
    <text evidence="8">Lacks conserved residue(s) required for the propagation of feature annotation.</text>
</comment>
<evidence type="ECO:0000313" key="10">
    <source>
        <dbReference type="Proteomes" id="UP000052015"/>
    </source>
</evidence>
<feature type="binding site" evidence="8">
    <location>
        <begin position="68"/>
        <end position="69"/>
    </location>
    <ligand>
        <name>NAD(+)</name>
        <dbReference type="ChEBI" id="CHEBI:57540"/>
    </ligand>
</feature>
<dbReference type="HAMAP" id="MF_00361">
    <property type="entry name" value="NAD_kinase"/>
    <property type="match status" value="1"/>
</dbReference>
<evidence type="ECO:0000256" key="3">
    <source>
        <dbReference type="ARBA" id="ARBA00022777"/>
    </source>
</evidence>
<dbReference type="Pfam" id="PF20143">
    <property type="entry name" value="NAD_kinase_C"/>
    <property type="match status" value="1"/>
</dbReference>
<dbReference type="EC" id="2.7.1.23" evidence="8"/>
<dbReference type="AlphaFoldDB" id="A0A0R3JTG0"/>
<dbReference type="STRING" id="908809.ABG79_01313"/>
<feature type="binding site" evidence="8">
    <location>
        <position position="242"/>
    </location>
    <ligand>
        <name>NAD(+)</name>
        <dbReference type="ChEBI" id="CHEBI:57540"/>
    </ligand>
</feature>
<dbReference type="RefSeq" id="WP_057978353.1">
    <property type="nucleotide sequence ID" value="NZ_LKHP01000006.1"/>
</dbReference>
<comment type="cofactor">
    <cofactor evidence="8">
        <name>a divalent metal cation</name>
        <dbReference type="ChEBI" id="CHEBI:60240"/>
    </cofactor>
</comment>
<dbReference type="GO" id="GO:0046872">
    <property type="term" value="F:metal ion binding"/>
    <property type="evidence" value="ECO:0007669"/>
    <property type="project" value="UniProtKB-UniRule"/>
</dbReference>
<evidence type="ECO:0000256" key="6">
    <source>
        <dbReference type="ARBA" id="ARBA00023027"/>
    </source>
</evidence>
<dbReference type="PANTHER" id="PTHR20275:SF0">
    <property type="entry name" value="NAD KINASE"/>
    <property type="match status" value="1"/>
</dbReference>
<feature type="binding site" evidence="8">
    <location>
        <position position="172"/>
    </location>
    <ligand>
        <name>NAD(+)</name>
        <dbReference type="ChEBI" id="CHEBI:57540"/>
    </ligand>
</feature>
<dbReference type="InterPro" id="IPR016064">
    <property type="entry name" value="NAD/diacylglycerol_kinase_sf"/>
</dbReference>
<gene>
    <name evidence="9" type="primary">ppnK</name>
    <name evidence="8" type="synonym">nadK</name>
    <name evidence="9" type="ORF">ABG79_01313</name>
</gene>
<feature type="binding site" evidence="8">
    <location>
        <position position="170"/>
    </location>
    <ligand>
        <name>NAD(+)</name>
        <dbReference type="ChEBI" id="CHEBI:57540"/>
    </ligand>
</feature>
<dbReference type="PATRIC" id="fig|908809.3.peg.1322"/>
<dbReference type="GO" id="GO:0003951">
    <property type="term" value="F:NAD+ kinase activity"/>
    <property type="evidence" value="ECO:0007669"/>
    <property type="project" value="UniProtKB-UniRule"/>
</dbReference>
<protein>
    <recommendedName>
        <fullName evidence="8">NAD kinase</fullName>
        <ecNumber evidence="8">2.7.1.23</ecNumber>
    </recommendedName>
    <alternativeName>
        <fullName evidence="8">ATP-dependent NAD kinase</fullName>
    </alternativeName>
</protein>
<keyword evidence="8" id="KW-0963">Cytoplasm</keyword>
<dbReference type="GO" id="GO:0006741">
    <property type="term" value="P:NADP+ biosynthetic process"/>
    <property type="evidence" value="ECO:0007669"/>
    <property type="project" value="UniProtKB-UniRule"/>
</dbReference>
<evidence type="ECO:0000256" key="5">
    <source>
        <dbReference type="ARBA" id="ARBA00022857"/>
    </source>
</evidence>
<keyword evidence="3 8" id="KW-0418">Kinase</keyword>
<evidence type="ECO:0000256" key="7">
    <source>
        <dbReference type="ARBA" id="ARBA00047925"/>
    </source>
</evidence>
<dbReference type="InterPro" id="IPR017438">
    <property type="entry name" value="ATP-NAD_kinase_N"/>
</dbReference>
<dbReference type="InterPro" id="IPR002504">
    <property type="entry name" value="NADK"/>
</dbReference>
<comment type="subcellular location">
    <subcellularLocation>
        <location evidence="8">Cytoplasm</location>
    </subcellularLocation>
</comment>
<evidence type="ECO:0000256" key="4">
    <source>
        <dbReference type="ARBA" id="ARBA00022840"/>
    </source>
</evidence>
<proteinExistence type="inferred from homology"/>
<dbReference type="GO" id="GO:0005524">
    <property type="term" value="F:ATP binding"/>
    <property type="evidence" value="ECO:0007669"/>
    <property type="project" value="UniProtKB-KW"/>
</dbReference>
<comment type="caution">
    <text evidence="9">The sequence shown here is derived from an EMBL/GenBank/DDBJ whole genome shotgun (WGS) entry which is preliminary data.</text>
</comment>